<dbReference type="Proteomes" id="UP000027238">
    <property type="component" value="Unassembled WGS sequence"/>
</dbReference>
<evidence type="ECO:0000313" key="2">
    <source>
        <dbReference type="Proteomes" id="UP000027238"/>
    </source>
</evidence>
<comment type="caution">
    <text evidence="1">The sequence shown here is derived from an EMBL/GenBank/DDBJ whole genome shotgun (WGS) entry which is preliminary data.</text>
</comment>
<dbReference type="HOGENOM" id="CLU_529974_0_0_1"/>
<accession>A0A066XJH2</accession>
<proteinExistence type="predicted"/>
<sequence>MAINSVLIFCCRRFGHTLVATESAPQQKGLARVLYVPENDDTGYVVDEQAITSTESMRLRRAMADERLQEHGYRQRKQRCPWPHPRGLTSRQSHIRWRRELVDVGKDDGAKEVNLGVLDTQLLGLFVKACDLVRVSGFEPFKGGFRSLGVAEKTRFASLYGGCSEIPVESEVGSVLASGKVLGEMLASLVHAGASAEPGDAYFNTVSSKPYDYHDTVAPISAQSSFALNAIDSLICIREITPCPYPNYLPRGFFASAFHKLAEKKSQGDKVVSFKPPLAHSSWGGYLVEPVGRPTANEESIPTPVRQNDYKTTRNKQTSAHNNRASSVATAECSMAALHCTSTALFIPYRACDQTMLHLPVLFCTREASDGQDDDVVKIDNEINIGCVLRGDQIENVPDKVACEAGRQILRATRVDRYFGRVQVTRRPKMPVTERIVERIMEAPREMPILQRLDRPVVNYSYAPIEAVLRVSVVVHVPVAETSSSKAHIFQTGRCILPAIAFVINQYIHTTLHA</sequence>
<evidence type="ECO:0000313" key="1">
    <source>
        <dbReference type="EMBL" id="KDN69057.1"/>
    </source>
</evidence>
<dbReference type="EMBL" id="JMSE01000569">
    <property type="protein sequence ID" value="KDN69057.1"/>
    <property type="molecule type" value="Genomic_DNA"/>
</dbReference>
<reference evidence="2" key="1">
    <citation type="journal article" date="2014" name="Genome Announc.">
        <title>Draft genome sequence of Colletotrichum sublineola, a destructive pathogen of cultivated sorghum.</title>
        <authorList>
            <person name="Baroncelli R."/>
            <person name="Sanz-Martin J.M."/>
            <person name="Rech G.E."/>
            <person name="Sukno S.A."/>
            <person name="Thon M.R."/>
        </authorList>
    </citation>
    <scope>NUCLEOTIDE SEQUENCE [LARGE SCALE GENOMIC DNA]</scope>
    <source>
        <strain evidence="2">TX430BB</strain>
    </source>
</reference>
<dbReference type="eggNOG" id="ENOG502T4ZM">
    <property type="taxonomic scope" value="Eukaryota"/>
</dbReference>
<dbReference type="OrthoDB" id="10686145at2759"/>
<protein>
    <submittedName>
        <fullName evidence="1">Uncharacterized protein</fullName>
    </submittedName>
</protein>
<gene>
    <name evidence="1" type="ORF">CSUB01_09958</name>
</gene>
<dbReference type="AlphaFoldDB" id="A0A066XJH2"/>
<keyword evidence="2" id="KW-1185">Reference proteome</keyword>
<organism evidence="1 2">
    <name type="scientific">Colletotrichum sublineola</name>
    <name type="common">Sorghum anthracnose fungus</name>
    <dbReference type="NCBI Taxonomy" id="1173701"/>
    <lineage>
        <taxon>Eukaryota</taxon>
        <taxon>Fungi</taxon>
        <taxon>Dikarya</taxon>
        <taxon>Ascomycota</taxon>
        <taxon>Pezizomycotina</taxon>
        <taxon>Sordariomycetes</taxon>
        <taxon>Hypocreomycetidae</taxon>
        <taxon>Glomerellales</taxon>
        <taxon>Glomerellaceae</taxon>
        <taxon>Colletotrichum</taxon>
        <taxon>Colletotrichum graminicola species complex</taxon>
    </lineage>
</organism>
<name>A0A066XJH2_COLSU</name>